<gene>
    <name evidence="5" type="ORF">ASPZODRAFT_170280</name>
</gene>
<name>A0A1L9S528_9EURO</name>
<feature type="binding site" evidence="3">
    <location>
        <position position="164"/>
    </location>
    <ligand>
        <name>a divalent metal cation</name>
        <dbReference type="ChEBI" id="CHEBI:60240"/>
    </ligand>
</feature>
<evidence type="ECO:0000313" key="5">
    <source>
        <dbReference type="EMBL" id="OJJ42256.1"/>
    </source>
</evidence>
<dbReference type="InterPro" id="IPR011042">
    <property type="entry name" value="6-blade_b-propeller_TolB-like"/>
</dbReference>
<evidence type="ECO:0000256" key="2">
    <source>
        <dbReference type="PIRSR" id="PIRSR605511-1"/>
    </source>
</evidence>
<keyword evidence="6" id="KW-1185">Reference proteome</keyword>
<evidence type="ECO:0000256" key="3">
    <source>
        <dbReference type="PIRSR" id="PIRSR605511-2"/>
    </source>
</evidence>
<dbReference type="OrthoDB" id="423498at2759"/>
<dbReference type="RefSeq" id="XP_022576766.1">
    <property type="nucleotide sequence ID" value="XM_022726936.1"/>
</dbReference>
<dbReference type="AlphaFoldDB" id="A0A1L9S528"/>
<dbReference type="SUPFAM" id="SSF63829">
    <property type="entry name" value="Calcium-dependent phosphotriesterase"/>
    <property type="match status" value="1"/>
</dbReference>
<dbReference type="GeneID" id="34613400"/>
<evidence type="ECO:0000256" key="1">
    <source>
        <dbReference type="ARBA" id="ARBA00008853"/>
    </source>
</evidence>
<feature type="active site" description="Proton donor/acceptor" evidence="2">
    <location>
        <position position="214"/>
    </location>
</feature>
<feature type="binding site" evidence="3">
    <location>
        <position position="16"/>
    </location>
    <ligand>
        <name>a divalent metal cation</name>
        <dbReference type="ChEBI" id="CHEBI:60240"/>
    </ligand>
</feature>
<evidence type="ECO:0000259" key="4">
    <source>
        <dbReference type="Pfam" id="PF08450"/>
    </source>
</evidence>
<dbReference type="GO" id="GO:0004341">
    <property type="term" value="F:gluconolactonase activity"/>
    <property type="evidence" value="ECO:0007669"/>
    <property type="project" value="TreeGrafter"/>
</dbReference>
<keyword evidence="3" id="KW-0479">Metal-binding</keyword>
<reference evidence="6" key="1">
    <citation type="journal article" date="2017" name="Genome Biol.">
        <title>Comparative genomics reveals high biological diversity and specific adaptations in the industrially and medically important fungal genus Aspergillus.</title>
        <authorList>
            <person name="de Vries R.P."/>
            <person name="Riley R."/>
            <person name="Wiebenga A."/>
            <person name="Aguilar-Osorio G."/>
            <person name="Amillis S."/>
            <person name="Uchima C.A."/>
            <person name="Anderluh G."/>
            <person name="Asadollahi M."/>
            <person name="Askin M."/>
            <person name="Barry K."/>
            <person name="Battaglia E."/>
            <person name="Bayram O."/>
            <person name="Benocci T."/>
            <person name="Braus-Stromeyer S.A."/>
            <person name="Caldana C."/>
            <person name="Canovas D."/>
            <person name="Cerqueira G.C."/>
            <person name="Chen F."/>
            <person name="Chen W."/>
            <person name="Choi C."/>
            <person name="Clum A."/>
            <person name="Dos Santos R.A."/>
            <person name="Damasio A.R."/>
            <person name="Diallinas G."/>
            <person name="Emri T."/>
            <person name="Fekete E."/>
            <person name="Flipphi M."/>
            <person name="Freyberg S."/>
            <person name="Gallo A."/>
            <person name="Gournas C."/>
            <person name="Habgood R."/>
            <person name="Hainaut M."/>
            <person name="Harispe M.L."/>
            <person name="Henrissat B."/>
            <person name="Hilden K.S."/>
            <person name="Hope R."/>
            <person name="Hossain A."/>
            <person name="Karabika E."/>
            <person name="Karaffa L."/>
            <person name="Karanyi Z."/>
            <person name="Krasevec N."/>
            <person name="Kuo A."/>
            <person name="Kusch H."/>
            <person name="LaButti K."/>
            <person name="Lagendijk E.L."/>
            <person name="Lapidus A."/>
            <person name="Levasseur A."/>
            <person name="Lindquist E."/>
            <person name="Lipzen A."/>
            <person name="Logrieco A.F."/>
            <person name="MacCabe A."/>
            <person name="Maekelae M.R."/>
            <person name="Malavazi I."/>
            <person name="Melin P."/>
            <person name="Meyer V."/>
            <person name="Mielnichuk N."/>
            <person name="Miskei M."/>
            <person name="Molnar A.P."/>
            <person name="Mule G."/>
            <person name="Ngan C.Y."/>
            <person name="Orejas M."/>
            <person name="Orosz E."/>
            <person name="Ouedraogo J.P."/>
            <person name="Overkamp K.M."/>
            <person name="Park H.-S."/>
            <person name="Perrone G."/>
            <person name="Piumi F."/>
            <person name="Punt P.J."/>
            <person name="Ram A.F."/>
            <person name="Ramon A."/>
            <person name="Rauscher S."/>
            <person name="Record E."/>
            <person name="Riano-Pachon D.M."/>
            <person name="Robert V."/>
            <person name="Roehrig J."/>
            <person name="Ruller R."/>
            <person name="Salamov A."/>
            <person name="Salih N.S."/>
            <person name="Samson R.A."/>
            <person name="Sandor E."/>
            <person name="Sanguinetti M."/>
            <person name="Schuetze T."/>
            <person name="Sepcic K."/>
            <person name="Shelest E."/>
            <person name="Sherlock G."/>
            <person name="Sophianopoulou V."/>
            <person name="Squina F.M."/>
            <person name="Sun H."/>
            <person name="Susca A."/>
            <person name="Todd R.B."/>
            <person name="Tsang A."/>
            <person name="Unkles S.E."/>
            <person name="van de Wiele N."/>
            <person name="van Rossen-Uffink D."/>
            <person name="Oliveira J.V."/>
            <person name="Vesth T.C."/>
            <person name="Visser J."/>
            <person name="Yu J.-H."/>
            <person name="Zhou M."/>
            <person name="Andersen M.R."/>
            <person name="Archer D.B."/>
            <person name="Baker S.E."/>
            <person name="Benoit I."/>
            <person name="Brakhage A.A."/>
            <person name="Braus G.H."/>
            <person name="Fischer R."/>
            <person name="Frisvad J.C."/>
            <person name="Goldman G.H."/>
            <person name="Houbraken J."/>
            <person name="Oakley B."/>
            <person name="Pocsi I."/>
            <person name="Scazzocchio C."/>
            <person name="Seiboth B."/>
            <person name="vanKuyk P.A."/>
            <person name="Wortman J."/>
            <person name="Dyer P.S."/>
            <person name="Grigoriev I.V."/>
        </authorList>
    </citation>
    <scope>NUCLEOTIDE SEQUENCE [LARGE SCALE GENOMIC DNA]</scope>
    <source>
        <strain evidence="6">CBS 506.65</strain>
    </source>
</reference>
<dbReference type="InterPro" id="IPR013658">
    <property type="entry name" value="SGL"/>
</dbReference>
<feature type="binding site" evidence="3">
    <location>
        <position position="214"/>
    </location>
    <ligand>
        <name>a divalent metal cation</name>
        <dbReference type="ChEBI" id="CHEBI:60240"/>
    </ligand>
</feature>
<protein>
    <recommendedName>
        <fullName evidence="4">SMP-30/Gluconolactonase/LRE-like region domain-containing protein</fullName>
    </recommendedName>
</protein>
<sequence length="306" mass="34005">MDPVESFIEPHTALGESPLWRASDQTLHYLDVLNNTIHILDLSSTSYARRKIQCPEPVASMNFCRQGGYILCTFTGVVKLGEDGTWTELVKVIPSEQQASVRLNDSAVDPLGRLWFGSIDKCLDESDLARPVVPTGYKPAGCLYRYDPDDTLHVQEDGGIVCSNGIGWTADQTTMFHTDSYRQLVWAYDFDQTTGEVANRRVHVDRSGQQGEPDGLIVDSEGNVFTFIWDASLVEKYDRGGRLLQTWTLNAPSVTHGAWVGQEMQDIIVTTAMKNTGECSDEGGGLFRLENVTLGRGVEKTYWGEL</sequence>
<proteinExistence type="inferred from homology"/>
<feature type="domain" description="SMP-30/Gluconolactonase/LRE-like region" evidence="4">
    <location>
        <begin position="14"/>
        <end position="272"/>
    </location>
</feature>
<dbReference type="VEuPathDB" id="FungiDB:ASPZODRAFT_170280"/>
<dbReference type="Pfam" id="PF08450">
    <property type="entry name" value="SGL"/>
    <property type="match status" value="1"/>
</dbReference>
<dbReference type="InterPro" id="IPR005511">
    <property type="entry name" value="SMP-30"/>
</dbReference>
<evidence type="ECO:0000313" key="6">
    <source>
        <dbReference type="Proteomes" id="UP000184188"/>
    </source>
</evidence>
<feature type="binding site" evidence="3">
    <location>
        <position position="104"/>
    </location>
    <ligand>
        <name>substrate</name>
    </ligand>
</feature>
<dbReference type="PANTHER" id="PTHR10907">
    <property type="entry name" value="REGUCALCIN"/>
    <property type="match status" value="1"/>
</dbReference>
<dbReference type="Proteomes" id="UP000184188">
    <property type="component" value="Unassembled WGS sequence"/>
</dbReference>
<dbReference type="EMBL" id="KV878363">
    <property type="protein sequence ID" value="OJJ42256.1"/>
    <property type="molecule type" value="Genomic_DNA"/>
</dbReference>
<comment type="similarity">
    <text evidence="1">Belongs to the SMP-30/CGR1 family.</text>
</comment>
<dbReference type="STRING" id="1073090.A0A1L9S528"/>
<accession>A0A1L9S528</accession>
<organism evidence="5 6">
    <name type="scientific">Penicilliopsis zonata CBS 506.65</name>
    <dbReference type="NCBI Taxonomy" id="1073090"/>
    <lineage>
        <taxon>Eukaryota</taxon>
        <taxon>Fungi</taxon>
        <taxon>Dikarya</taxon>
        <taxon>Ascomycota</taxon>
        <taxon>Pezizomycotina</taxon>
        <taxon>Eurotiomycetes</taxon>
        <taxon>Eurotiomycetidae</taxon>
        <taxon>Eurotiales</taxon>
        <taxon>Aspergillaceae</taxon>
        <taxon>Penicilliopsis</taxon>
    </lineage>
</organism>
<dbReference type="Gene3D" id="2.120.10.30">
    <property type="entry name" value="TolB, C-terminal domain"/>
    <property type="match status" value="1"/>
</dbReference>
<keyword evidence="3" id="KW-0862">Zinc</keyword>
<dbReference type="PRINTS" id="PR01790">
    <property type="entry name" value="SMP30FAMILY"/>
</dbReference>
<dbReference type="PANTHER" id="PTHR10907:SF47">
    <property type="entry name" value="REGUCALCIN"/>
    <property type="match status" value="1"/>
</dbReference>
<feature type="binding site" evidence="3">
    <location>
        <position position="102"/>
    </location>
    <ligand>
        <name>substrate</name>
    </ligand>
</feature>
<dbReference type="GO" id="GO:0005509">
    <property type="term" value="F:calcium ion binding"/>
    <property type="evidence" value="ECO:0007669"/>
    <property type="project" value="TreeGrafter"/>
</dbReference>
<comment type="cofactor">
    <cofactor evidence="3">
        <name>Zn(2+)</name>
        <dbReference type="ChEBI" id="CHEBI:29105"/>
    </cofactor>
    <text evidence="3">Binds 1 divalent metal cation per subunit.</text>
</comment>